<evidence type="ECO:0000313" key="2">
    <source>
        <dbReference type="EMBL" id="CAG8450451.1"/>
    </source>
</evidence>
<keyword evidence="3" id="KW-1185">Reference proteome</keyword>
<dbReference type="EMBL" id="CAJVPS010000091">
    <property type="protein sequence ID" value="CAG8450451.1"/>
    <property type="molecule type" value="Genomic_DNA"/>
</dbReference>
<evidence type="ECO:0000313" key="3">
    <source>
        <dbReference type="Proteomes" id="UP000789508"/>
    </source>
</evidence>
<gene>
    <name evidence="2" type="ORF">ALEPTO_LOCUS973</name>
</gene>
<protein>
    <submittedName>
        <fullName evidence="2">4112_t:CDS:1</fullName>
    </submittedName>
</protein>
<reference evidence="2" key="1">
    <citation type="submission" date="2021-06" db="EMBL/GenBank/DDBJ databases">
        <authorList>
            <person name="Kallberg Y."/>
            <person name="Tangrot J."/>
            <person name="Rosling A."/>
        </authorList>
    </citation>
    <scope>NUCLEOTIDE SEQUENCE</scope>
    <source>
        <strain evidence="2">FL130A</strain>
    </source>
</reference>
<sequence length="124" mass="13994">MNRQSIFILAFVFSLLFVSASSDDNVPIKQVVPLLVNVKKAGSDKLIVETAWTGTGEEKDEKVRARLRCFPRDAVTVKNSPQYLVFGKLKTSYEVIVHKKDTDVKCISGIFDIDSFKNTFSFRT</sequence>
<feature type="chain" id="PRO_5040511650" evidence="1">
    <location>
        <begin position="23"/>
        <end position="124"/>
    </location>
</feature>
<proteinExistence type="predicted"/>
<organism evidence="2 3">
    <name type="scientific">Ambispora leptoticha</name>
    <dbReference type="NCBI Taxonomy" id="144679"/>
    <lineage>
        <taxon>Eukaryota</taxon>
        <taxon>Fungi</taxon>
        <taxon>Fungi incertae sedis</taxon>
        <taxon>Mucoromycota</taxon>
        <taxon>Glomeromycotina</taxon>
        <taxon>Glomeromycetes</taxon>
        <taxon>Archaeosporales</taxon>
        <taxon>Ambisporaceae</taxon>
        <taxon>Ambispora</taxon>
    </lineage>
</organism>
<dbReference type="Proteomes" id="UP000789508">
    <property type="component" value="Unassembled WGS sequence"/>
</dbReference>
<name>A0A9N8YUM3_9GLOM</name>
<accession>A0A9N8YUM3</accession>
<keyword evidence="1" id="KW-0732">Signal</keyword>
<dbReference type="OrthoDB" id="2380413at2759"/>
<evidence type="ECO:0000256" key="1">
    <source>
        <dbReference type="SAM" id="SignalP"/>
    </source>
</evidence>
<dbReference type="AlphaFoldDB" id="A0A9N8YUM3"/>
<comment type="caution">
    <text evidence="2">The sequence shown here is derived from an EMBL/GenBank/DDBJ whole genome shotgun (WGS) entry which is preliminary data.</text>
</comment>
<feature type="signal peptide" evidence="1">
    <location>
        <begin position="1"/>
        <end position="22"/>
    </location>
</feature>